<dbReference type="InterPro" id="IPR044526">
    <property type="entry name" value="NAKR1-3"/>
</dbReference>
<dbReference type="InterPro" id="IPR006121">
    <property type="entry name" value="HMA_dom"/>
</dbReference>
<dbReference type="EMBL" id="GDJX01026227">
    <property type="protein sequence ID" value="JAT41709.1"/>
    <property type="molecule type" value="Transcribed_RNA"/>
</dbReference>
<proteinExistence type="predicted"/>
<evidence type="ECO:0000259" key="2">
    <source>
        <dbReference type="Pfam" id="PF00403"/>
    </source>
</evidence>
<dbReference type="PANTHER" id="PTHR46119">
    <property type="entry name" value="OS08G0405700 PROTEIN"/>
    <property type="match status" value="1"/>
</dbReference>
<dbReference type="PANTHER" id="PTHR46119:SF15">
    <property type="entry name" value="PROTEIN SODIUM POTASSIUM ROOT DEFECTIVE 2"/>
    <property type="match status" value="1"/>
</dbReference>
<gene>
    <name evidence="3" type="primary">copZ</name>
    <name evidence="3" type="ORF">g.118570</name>
</gene>
<accession>A0A1D1XH38</accession>
<sequence>MEGATKQTLRFAEDLTLPTEQVIVMTANMGCSHCRGRVSQVVSKMNAGLLDYAVDLRKKEVVVRGAVDLKERKNKSRRQPSSHTGREKSSASFNPFRLFLCSSGM</sequence>
<protein>
    <submittedName>
        <fullName evidence="3">Copper chaperone CopZ</fullName>
    </submittedName>
</protein>
<dbReference type="GO" id="GO:0046872">
    <property type="term" value="F:metal ion binding"/>
    <property type="evidence" value="ECO:0007669"/>
    <property type="project" value="InterPro"/>
</dbReference>
<reference evidence="3" key="1">
    <citation type="submission" date="2015-07" db="EMBL/GenBank/DDBJ databases">
        <title>Transcriptome Assembly of Anthurium amnicola.</title>
        <authorList>
            <person name="Suzuki J."/>
        </authorList>
    </citation>
    <scope>NUCLEOTIDE SEQUENCE</scope>
</reference>
<organism evidence="3">
    <name type="scientific">Anthurium amnicola</name>
    <dbReference type="NCBI Taxonomy" id="1678845"/>
    <lineage>
        <taxon>Eukaryota</taxon>
        <taxon>Viridiplantae</taxon>
        <taxon>Streptophyta</taxon>
        <taxon>Embryophyta</taxon>
        <taxon>Tracheophyta</taxon>
        <taxon>Spermatophyta</taxon>
        <taxon>Magnoliopsida</taxon>
        <taxon>Liliopsida</taxon>
        <taxon>Araceae</taxon>
        <taxon>Pothoideae</taxon>
        <taxon>Potheae</taxon>
        <taxon>Anthurium</taxon>
    </lineage>
</organism>
<dbReference type="Gene3D" id="3.30.70.100">
    <property type="match status" value="1"/>
</dbReference>
<dbReference type="AlphaFoldDB" id="A0A1D1XH38"/>
<evidence type="ECO:0000256" key="1">
    <source>
        <dbReference type="SAM" id="MobiDB-lite"/>
    </source>
</evidence>
<dbReference type="SUPFAM" id="SSF55008">
    <property type="entry name" value="HMA, heavy metal-associated domain"/>
    <property type="match status" value="1"/>
</dbReference>
<name>A0A1D1XH38_9ARAE</name>
<feature type="region of interest" description="Disordered" evidence="1">
    <location>
        <begin position="70"/>
        <end position="91"/>
    </location>
</feature>
<evidence type="ECO:0000313" key="3">
    <source>
        <dbReference type="EMBL" id="JAT41709.1"/>
    </source>
</evidence>
<dbReference type="InterPro" id="IPR036163">
    <property type="entry name" value="HMA_dom_sf"/>
</dbReference>
<dbReference type="Pfam" id="PF00403">
    <property type="entry name" value="HMA"/>
    <property type="match status" value="1"/>
</dbReference>
<feature type="domain" description="HMA" evidence="2">
    <location>
        <begin position="26"/>
        <end position="69"/>
    </location>
</feature>